<organism evidence="2 3">
    <name type="scientific">Albugo candida</name>
    <dbReference type="NCBI Taxonomy" id="65357"/>
    <lineage>
        <taxon>Eukaryota</taxon>
        <taxon>Sar</taxon>
        <taxon>Stramenopiles</taxon>
        <taxon>Oomycota</taxon>
        <taxon>Peronosporomycetes</taxon>
        <taxon>Albuginales</taxon>
        <taxon>Albuginaceae</taxon>
        <taxon>Albugo</taxon>
    </lineage>
</organism>
<feature type="compositionally biased region" description="Polar residues" evidence="1">
    <location>
        <begin position="54"/>
        <end position="63"/>
    </location>
</feature>
<gene>
    <name evidence="2" type="ORF">BN9_022680</name>
</gene>
<dbReference type="Proteomes" id="UP000053237">
    <property type="component" value="Unassembled WGS sequence"/>
</dbReference>
<dbReference type="AlphaFoldDB" id="A0A024G5A4"/>
<accession>A0A024G5A4</accession>
<evidence type="ECO:0000256" key="1">
    <source>
        <dbReference type="SAM" id="MobiDB-lite"/>
    </source>
</evidence>
<comment type="caution">
    <text evidence="2">The sequence shown here is derived from an EMBL/GenBank/DDBJ whole genome shotgun (WGS) entry which is preliminary data.</text>
</comment>
<sequence length="63" mass="6858">MGKLNKSRQIETTSGGRLKLANGESRRQSPVFDLQSDDIIHSEKGPMEAVLTVGTDTVTGRRS</sequence>
<proteinExistence type="predicted"/>
<keyword evidence="3" id="KW-1185">Reference proteome</keyword>
<name>A0A024G5A4_9STRA</name>
<dbReference type="InParanoid" id="A0A024G5A4"/>
<reference evidence="2 3" key="1">
    <citation type="submission" date="2012-05" db="EMBL/GenBank/DDBJ databases">
        <title>Recombination and specialization in a pathogen metapopulation.</title>
        <authorList>
            <person name="Gardiner A."/>
            <person name="Kemen E."/>
            <person name="Schultz-Larsen T."/>
            <person name="MacLean D."/>
            <person name="Van Oosterhout C."/>
            <person name="Jones J.D.G."/>
        </authorList>
    </citation>
    <scope>NUCLEOTIDE SEQUENCE [LARGE SCALE GENOMIC DNA]</scope>
    <source>
        <strain evidence="2 3">Ac Nc2</strain>
    </source>
</reference>
<evidence type="ECO:0000313" key="2">
    <source>
        <dbReference type="EMBL" id="CCI41484.1"/>
    </source>
</evidence>
<feature type="region of interest" description="Disordered" evidence="1">
    <location>
        <begin position="1"/>
        <end position="63"/>
    </location>
</feature>
<protein>
    <submittedName>
        <fullName evidence="2">Uncharacterized protein</fullName>
    </submittedName>
</protein>
<dbReference type="EMBL" id="CAIX01000019">
    <property type="protein sequence ID" value="CCI41484.1"/>
    <property type="molecule type" value="Genomic_DNA"/>
</dbReference>
<evidence type="ECO:0000313" key="3">
    <source>
        <dbReference type="Proteomes" id="UP000053237"/>
    </source>
</evidence>